<reference evidence="4 5" key="1">
    <citation type="submission" date="2023-09" db="EMBL/GenBank/DDBJ databases">
        <title>Genome completion map analysis of the actinomycetes C11-1.</title>
        <authorList>
            <person name="Qin P."/>
            <person name="Guan P."/>
        </authorList>
    </citation>
    <scope>NUCLEOTIDE SEQUENCE [LARGE SCALE GENOMIC DNA]</scope>
    <source>
        <strain evidence="4 5">C11-1</strain>
    </source>
</reference>
<organism evidence="4 5">
    <name type="scientific">Streptomyces durocortorensis</name>
    <dbReference type="NCBI Taxonomy" id="2811104"/>
    <lineage>
        <taxon>Bacteria</taxon>
        <taxon>Bacillati</taxon>
        <taxon>Actinomycetota</taxon>
        <taxon>Actinomycetes</taxon>
        <taxon>Kitasatosporales</taxon>
        <taxon>Streptomycetaceae</taxon>
        <taxon>Streptomyces</taxon>
    </lineage>
</organism>
<feature type="region of interest" description="Disordered" evidence="1">
    <location>
        <begin position="412"/>
        <end position="443"/>
    </location>
</feature>
<dbReference type="CDD" id="cd00761">
    <property type="entry name" value="Glyco_tranf_GTA_type"/>
    <property type="match status" value="1"/>
</dbReference>
<protein>
    <submittedName>
        <fullName evidence="4">Glycosyltransferase</fullName>
        <ecNumber evidence="4">2.4.-.-</ecNumber>
    </submittedName>
</protein>
<dbReference type="InterPro" id="IPR001173">
    <property type="entry name" value="Glyco_trans_2-like"/>
</dbReference>
<feature type="compositionally biased region" description="Basic residues" evidence="1">
    <location>
        <begin position="542"/>
        <end position="553"/>
    </location>
</feature>
<dbReference type="Proteomes" id="UP001303236">
    <property type="component" value="Chromosome"/>
</dbReference>
<feature type="region of interest" description="Disordered" evidence="1">
    <location>
        <begin position="527"/>
        <end position="553"/>
    </location>
</feature>
<evidence type="ECO:0000313" key="5">
    <source>
        <dbReference type="Proteomes" id="UP001303236"/>
    </source>
</evidence>
<evidence type="ECO:0000256" key="1">
    <source>
        <dbReference type="SAM" id="MobiDB-lite"/>
    </source>
</evidence>
<dbReference type="InterPro" id="IPR029044">
    <property type="entry name" value="Nucleotide-diphossugar_trans"/>
</dbReference>
<feature type="domain" description="TarS/TarP linker" evidence="3">
    <location>
        <begin position="232"/>
        <end position="320"/>
    </location>
</feature>
<keyword evidence="4" id="KW-0808">Transferase</keyword>
<evidence type="ECO:0000259" key="2">
    <source>
        <dbReference type="Pfam" id="PF00535"/>
    </source>
</evidence>
<evidence type="ECO:0000259" key="3">
    <source>
        <dbReference type="Pfam" id="PF22181"/>
    </source>
</evidence>
<sequence length="553" mass="60311">MTRDPDVTVVVAVYNTMPYLTECLNSLVRQSIGPERLEVVAVDDGSTDGSGAELDRFAERYPDVVKVIHQPNSGGPAAPSNRALGVATGRFVYFIGADDYLGEEALERMVACADANESDVVVGRMVGTNGRYVHQKLYDGNHPSISLYDSALPFTLANTKLFRRELVEKHGLRFPEDLPVGSDQPFTIEACVRARKISVISDYTCYYAVKRGDASNITYRANHLARLRCTARIMEHTAALIPAGPQRDAVLKRHFDWELSKLLQKDFPALDPDTRRQVCEGVGALVDTYFTDGLRDGTGVKRRVRFGLARRGAVEELTRAIAEETDHGAPPFLLEGDRAFAVYPGFRDAAVGLDERYYEVLGETVAGRLSAGTRLESADWEQHGEELALTVKLRVGVTGDTASAVVALAQGAMPQSADKPGARKLPKDAPRPKRTGTLTAGTAEDGGTLLTARIPLAAARAKRGVRLYADVAGSTYEIPVRTEGQPLPLARRWGSTAPHRVAANPNTKGRLVITTAPLWEPKPSVGARLRRTLSRSKSVGARLRRTLSRSKRK</sequence>
<dbReference type="Pfam" id="PF00535">
    <property type="entry name" value="Glycos_transf_2"/>
    <property type="match status" value="1"/>
</dbReference>
<evidence type="ECO:0000313" key="4">
    <source>
        <dbReference type="EMBL" id="WNF27004.1"/>
    </source>
</evidence>
<dbReference type="Gene3D" id="3.90.550.10">
    <property type="entry name" value="Spore Coat Polysaccharide Biosynthesis Protein SpsA, Chain A"/>
    <property type="match status" value="1"/>
</dbReference>
<keyword evidence="4" id="KW-0328">Glycosyltransferase</keyword>
<proteinExistence type="predicted"/>
<dbReference type="EMBL" id="CP134500">
    <property type="protein sequence ID" value="WNF27004.1"/>
    <property type="molecule type" value="Genomic_DNA"/>
</dbReference>
<feature type="domain" description="Glycosyltransferase 2-like" evidence="2">
    <location>
        <begin position="8"/>
        <end position="167"/>
    </location>
</feature>
<name>A0ABY9VSU4_9ACTN</name>
<gene>
    <name evidence="4" type="ORF">RI138_09225</name>
</gene>
<dbReference type="EC" id="2.4.-.-" evidence="4"/>
<dbReference type="PANTHER" id="PTHR22916">
    <property type="entry name" value="GLYCOSYLTRANSFERASE"/>
    <property type="match status" value="1"/>
</dbReference>
<dbReference type="PANTHER" id="PTHR22916:SF3">
    <property type="entry name" value="UDP-GLCNAC:BETAGAL BETA-1,3-N-ACETYLGLUCOSAMINYLTRANSFERASE-LIKE PROTEIN 1"/>
    <property type="match status" value="1"/>
</dbReference>
<dbReference type="GO" id="GO:0016757">
    <property type="term" value="F:glycosyltransferase activity"/>
    <property type="evidence" value="ECO:0007669"/>
    <property type="project" value="UniProtKB-KW"/>
</dbReference>
<keyword evidence="5" id="KW-1185">Reference proteome</keyword>
<dbReference type="SUPFAM" id="SSF53448">
    <property type="entry name" value="Nucleotide-diphospho-sugar transferases"/>
    <property type="match status" value="1"/>
</dbReference>
<dbReference type="InterPro" id="IPR054028">
    <property type="entry name" value="TarS/TarP_linker"/>
</dbReference>
<accession>A0ABY9VSU4</accession>
<dbReference type="Pfam" id="PF22181">
    <property type="entry name" value="TarS_linker"/>
    <property type="match status" value="1"/>
</dbReference>